<dbReference type="WBParaSite" id="TCNE_0001278101-mRNA-1">
    <property type="protein sequence ID" value="TCNE_0001278101-mRNA-1"/>
    <property type="gene ID" value="TCNE_0001278101"/>
</dbReference>
<dbReference type="Proteomes" id="UP000050794">
    <property type="component" value="Unassembled WGS sequence"/>
</dbReference>
<reference evidence="1 2" key="2">
    <citation type="submission" date="2018-11" db="EMBL/GenBank/DDBJ databases">
        <authorList>
            <consortium name="Pathogen Informatics"/>
        </authorList>
    </citation>
    <scope>NUCLEOTIDE SEQUENCE [LARGE SCALE GENOMIC DNA]</scope>
</reference>
<dbReference type="AlphaFoldDB" id="A0A183UWB1"/>
<keyword evidence="2" id="KW-1185">Reference proteome</keyword>
<proteinExistence type="predicted"/>
<name>A0A183UWB1_TOXCA</name>
<organism evidence="2 3">
    <name type="scientific">Toxocara canis</name>
    <name type="common">Canine roundworm</name>
    <dbReference type="NCBI Taxonomy" id="6265"/>
    <lineage>
        <taxon>Eukaryota</taxon>
        <taxon>Metazoa</taxon>
        <taxon>Ecdysozoa</taxon>
        <taxon>Nematoda</taxon>
        <taxon>Chromadorea</taxon>
        <taxon>Rhabditida</taxon>
        <taxon>Spirurina</taxon>
        <taxon>Ascaridomorpha</taxon>
        <taxon>Ascaridoidea</taxon>
        <taxon>Toxocaridae</taxon>
        <taxon>Toxocara</taxon>
    </lineage>
</organism>
<dbReference type="EMBL" id="UYWY01021422">
    <property type="protein sequence ID" value="VDM44102.1"/>
    <property type="molecule type" value="Genomic_DNA"/>
</dbReference>
<reference evidence="3" key="1">
    <citation type="submission" date="2016-06" db="UniProtKB">
        <authorList>
            <consortium name="WormBaseParasite"/>
        </authorList>
    </citation>
    <scope>IDENTIFICATION</scope>
</reference>
<protein>
    <submittedName>
        <fullName evidence="3">Rx_N domain-containing protein</fullName>
    </submittedName>
</protein>
<sequence>MKKNQSYVSILILILTGVAERLLPLDLSRNGRKNLQELAKSIAVSLLSSLTLALSDKLQAAVQTVVNRLDKLTELMSTNQSLTTQSWVESLLHAMMAKVMQIDINVMDEKNKRAVFIGI</sequence>
<gene>
    <name evidence="1" type="ORF">TCNE_LOCUS12781</name>
</gene>
<accession>A0A183UWB1</accession>
<evidence type="ECO:0000313" key="3">
    <source>
        <dbReference type="WBParaSite" id="TCNE_0001278101-mRNA-1"/>
    </source>
</evidence>
<evidence type="ECO:0000313" key="1">
    <source>
        <dbReference type="EMBL" id="VDM44102.1"/>
    </source>
</evidence>
<evidence type="ECO:0000313" key="2">
    <source>
        <dbReference type="Proteomes" id="UP000050794"/>
    </source>
</evidence>